<evidence type="ECO:0000256" key="2">
    <source>
        <dbReference type="ARBA" id="ARBA00023125"/>
    </source>
</evidence>
<evidence type="ECO:0000256" key="1">
    <source>
        <dbReference type="ARBA" id="ARBA00023015"/>
    </source>
</evidence>
<proteinExistence type="predicted"/>
<dbReference type="PANTHER" id="PTHR33204:SF39">
    <property type="entry name" value="TRANSCRIPTIONAL REGULATORY PROTEIN"/>
    <property type="match status" value="1"/>
</dbReference>
<dbReference type="PANTHER" id="PTHR33204">
    <property type="entry name" value="TRANSCRIPTIONAL REGULATOR, MARR FAMILY"/>
    <property type="match status" value="1"/>
</dbReference>
<evidence type="ECO:0000313" key="6">
    <source>
        <dbReference type="Proteomes" id="UP000251891"/>
    </source>
</evidence>
<dbReference type="InterPro" id="IPR036390">
    <property type="entry name" value="WH_DNA-bd_sf"/>
</dbReference>
<dbReference type="EMBL" id="QLYX01000003">
    <property type="protein sequence ID" value="RAY15729.1"/>
    <property type="molecule type" value="Genomic_DNA"/>
</dbReference>
<keyword evidence="2" id="KW-0238">DNA-binding</keyword>
<gene>
    <name evidence="5" type="ORF">DPM19_08080</name>
</gene>
<keyword evidence="6" id="KW-1185">Reference proteome</keyword>
<evidence type="ECO:0000256" key="3">
    <source>
        <dbReference type="ARBA" id="ARBA00023163"/>
    </source>
</evidence>
<keyword evidence="1" id="KW-0805">Transcription regulation</keyword>
<evidence type="ECO:0000313" key="5">
    <source>
        <dbReference type="EMBL" id="RAY15729.1"/>
    </source>
</evidence>
<dbReference type="Gene3D" id="1.10.10.10">
    <property type="entry name" value="Winged helix-like DNA-binding domain superfamily/Winged helix DNA-binding domain"/>
    <property type="match status" value="1"/>
</dbReference>
<organism evidence="5 6">
    <name type="scientific">Actinomadura craniellae</name>
    <dbReference type="NCBI Taxonomy" id="2231787"/>
    <lineage>
        <taxon>Bacteria</taxon>
        <taxon>Bacillati</taxon>
        <taxon>Actinomycetota</taxon>
        <taxon>Actinomycetes</taxon>
        <taxon>Streptosporangiales</taxon>
        <taxon>Thermomonosporaceae</taxon>
        <taxon>Actinomadura</taxon>
    </lineage>
</organism>
<dbReference type="InterPro" id="IPR002577">
    <property type="entry name" value="HTH_HxlR"/>
</dbReference>
<dbReference type="AlphaFoldDB" id="A0A365H9N2"/>
<dbReference type="OrthoDB" id="370168at2"/>
<comment type="caution">
    <text evidence="5">The sequence shown here is derived from an EMBL/GenBank/DDBJ whole genome shotgun (WGS) entry which is preliminary data.</text>
</comment>
<dbReference type="Proteomes" id="UP000251891">
    <property type="component" value="Unassembled WGS sequence"/>
</dbReference>
<reference evidence="5 6" key="1">
    <citation type="submission" date="2018-06" db="EMBL/GenBank/DDBJ databases">
        <title>Actinomadura craniellae sp. nov. isolated from marine sponge Craniella sp.</title>
        <authorList>
            <person name="Li L."/>
            <person name="Xu Q.H."/>
            <person name="Lin H.W."/>
            <person name="Lu Y.H."/>
        </authorList>
    </citation>
    <scope>NUCLEOTIDE SEQUENCE [LARGE SCALE GENOMIC DNA]</scope>
    <source>
        <strain evidence="5 6">LHW63021</strain>
    </source>
</reference>
<evidence type="ECO:0000259" key="4">
    <source>
        <dbReference type="PROSITE" id="PS51118"/>
    </source>
</evidence>
<dbReference type="Pfam" id="PF01638">
    <property type="entry name" value="HxlR"/>
    <property type="match status" value="1"/>
</dbReference>
<protein>
    <submittedName>
        <fullName evidence="5">Transcriptional regulator</fullName>
    </submittedName>
</protein>
<feature type="domain" description="HTH hxlR-type" evidence="4">
    <location>
        <begin position="24"/>
        <end position="123"/>
    </location>
</feature>
<dbReference type="SUPFAM" id="SSF46785">
    <property type="entry name" value="Winged helix' DNA-binding domain"/>
    <property type="match status" value="1"/>
</dbReference>
<dbReference type="GO" id="GO:0003677">
    <property type="term" value="F:DNA binding"/>
    <property type="evidence" value="ECO:0007669"/>
    <property type="project" value="UniProtKB-KW"/>
</dbReference>
<accession>A0A365H9N2</accession>
<dbReference type="PROSITE" id="PS51118">
    <property type="entry name" value="HTH_HXLR"/>
    <property type="match status" value="1"/>
</dbReference>
<sequence length="137" mass="15059">MRIGWAMMGGEMSDHDCYELIADCRLRAVTDLFTHTWDPVVLAALHEGPRRRRELRAAIGGISDKALTEALRRLLASGLVGRRAYAEAPPRVEYGLTGLGRSLVDGPIRELGRWTLEHGDELVAAQENAERASSAHG</sequence>
<keyword evidence="3" id="KW-0804">Transcription</keyword>
<name>A0A365H9N2_9ACTN</name>
<dbReference type="InterPro" id="IPR036388">
    <property type="entry name" value="WH-like_DNA-bd_sf"/>
</dbReference>